<evidence type="ECO:0000313" key="3">
    <source>
        <dbReference type="Proteomes" id="UP001472677"/>
    </source>
</evidence>
<dbReference type="EMBL" id="JBBPBM010000002">
    <property type="protein sequence ID" value="KAK8596279.1"/>
    <property type="molecule type" value="Genomic_DNA"/>
</dbReference>
<keyword evidence="3" id="KW-1185">Reference proteome</keyword>
<comment type="caution">
    <text evidence="2">The sequence shown here is derived from an EMBL/GenBank/DDBJ whole genome shotgun (WGS) entry which is preliminary data.</text>
</comment>
<reference evidence="2 3" key="1">
    <citation type="journal article" date="2024" name="G3 (Bethesda)">
        <title>Genome assembly of Hibiscus sabdariffa L. provides insights into metabolisms of medicinal natural products.</title>
        <authorList>
            <person name="Kim T."/>
        </authorList>
    </citation>
    <scope>NUCLEOTIDE SEQUENCE [LARGE SCALE GENOMIC DNA]</scope>
    <source>
        <strain evidence="2">TK-2024</strain>
        <tissue evidence="2">Old leaves</tissue>
    </source>
</reference>
<accession>A0ABR2G7J4</accession>
<sequence length="323" mass="35640">MESRANIGEATAFSPMFSRFFSEVWGVSLPNKLKITMWRIVHNFLPTFANLQARWELLHAQGINFAYQSLASVWKDWLAQTFLGLSLAHKKALMVTLSAMLYTRNNPSPPLHQAKWFAPPVDVVKVNFDSAFSLQTRQSVSGVICRDSEGDSRTIVQKCQANSSDLSLISPVIADIKALVVAFINVSFGFVPRTANMVAHTLAQEGKVFACPMFWGEEAPPRTMLAAEKGRLTLDRDSRTIVQKCQANSSDLSLISPVIADIKALVVAFINVSFGFVPRTANMVAHTLAQEGKVFACPMFWGEEAPPRTMLAAEKGRLTLDSS</sequence>
<dbReference type="PANTHER" id="PTHR47074">
    <property type="entry name" value="BNAC02G40300D PROTEIN"/>
    <property type="match status" value="1"/>
</dbReference>
<proteinExistence type="predicted"/>
<feature type="domain" description="RNase H type-1" evidence="1">
    <location>
        <begin position="149"/>
        <end position="205"/>
    </location>
</feature>
<dbReference type="InterPro" id="IPR002156">
    <property type="entry name" value="RNaseH_domain"/>
</dbReference>
<dbReference type="Pfam" id="PF13456">
    <property type="entry name" value="RVT_3"/>
    <property type="match status" value="2"/>
</dbReference>
<organism evidence="2 3">
    <name type="scientific">Hibiscus sabdariffa</name>
    <name type="common">roselle</name>
    <dbReference type="NCBI Taxonomy" id="183260"/>
    <lineage>
        <taxon>Eukaryota</taxon>
        <taxon>Viridiplantae</taxon>
        <taxon>Streptophyta</taxon>
        <taxon>Embryophyta</taxon>
        <taxon>Tracheophyta</taxon>
        <taxon>Spermatophyta</taxon>
        <taxon>Magnoliopsida</taxon>
        <taxon>eudicotyledons</taxon>
        <taxon>Gunneridae</taxon>
        <taxon>Pentapetalae</taxon>
        <taxon>rosids</taxon>
        <taxon>malvids</taxon>
        <taxon>Malvales</taxon>
        <taxon>Malvaceae</taxon>
        <taxon>Malvoideae</taxon>
        <taxon>Hibiscus</taxon>
    </lineage>
</organism>
<protein>
    <recommendedName>
        <fullName evidence="1">RNase H type-1 domain-containing protein</fullName>
    </recommendedName>
</protein>
<feature type="domain" description="RNase H type-1" evidence="1">
    <location>
        <begin position="231"/>
        <end position="291"/>
    </location>
</feature>
<name>A0ABR2G7J4_9ROSI</name>
<dbReference type="Proteomes" id="UP001472677">
    <property type="component" value="Unassembled WGS sequence"/>
</dbReference>
<gene>
    <name evidence="2" type="ORF">V6N12_064778</name>
</gene>
<evidence type="ECO:0000313" key="2">
    <source>
        <dbReference type="EMBL" id="KAK8596279.1"/>
    </source>
</evidence>
<dbReference type="PANTHER" id="PTHR47074:SF61">
    <property type="entry name" value="RNASE H TYPE-1 DOMAIN-CONTAINING PROTEIN"/>
    <property type="match status" value="1"/>
</dbReference>
<dbReference type="InterPro" id="IPR052929">
    <property type="entry name" value="RNase_H-like_EbsB-rel"/>
</dbReference>
<evidence type="ECO:0000259" key="1">
    <source>
        <dbReference type="Pfam" id="PF13456"/>
    </source>
</evidence>